<dbReference type="Pfam" id="PF17921">
    <property type="entry name" value="Integrase_H2C2"/>
    <property type="match status" value="1"/>
</dbReference>
<dbReference type="GO" id="GO:0015074">
    <property type="term" value="P:DNA integration"/>
    <property type="evidence" value="ECO:0007669"/>
    <property type="project" value="InterPro"/>
</dbReference>
<dbReference type="CDD" id="cd01647">
    <property type="entry name" value="RT_LTR"/>
    <property type="match status" value="1"/>
</dbReference>
<dbReference type="CDD" id="cd09279">
    <property type="entry name" value="RNase_HI_like"/>
    <property type="match status" value="1"/>
</dbReference>
<dbReference type="Gene3D" id="1.10.340.70">
    <property type="match status" value="1"/>
</dbReference>
<dbReference type="GO" id="GO:0003676">
    <property type="term" value="F:nucleic acid binding"/>
    <property type="evidence" value="ECO:0007669"/>
    <property type="project" value="InterPro"/>
</dbReference>
<dbReference type="PANTHER" id="PTHR48475">
    <property type="entry name" value="RIBONUCLEASE H"/>
    <property type="match status" value="1"/>
</dbReference>
<evidence type="ECO:0000256" key="1">
    <source>
        <dbReference type="ARBA" id="ARBA00023172"/>
    </source>
</evidence>
<dbReference type="PANTHER" id="PTHR48475:SF2">
    <property type="entry name" value="RIBONUCLEASE H"/>
    <property type="match status" value="1"/>
</dbReference>
<organism evidence="5">
    <name type="scientific">Fagus sylvatica</name>
    <name type="common">Beechnut</name>
    <dbReference type="NCBI Taxonomy" id="28930"/>
    <lineage>
        <taxon>Eukaryota</taxon>
        <taxon>Viridiplantae</taxon>
        <taxon>Streptophyta</taxon>
        <taxon>Embryophyta</taxon>
        <taxon>Tracheophyta</taxon>
        <taxon>Spermatophyta</taxon>
        <taxon>Magnoliopsida</taxon>
        <taxon>eudicotyledons</taxon>
        <taxon>Gunneridae</taxon>
        <taxon>Pentapetalae</taxon>
        <taxon>rosids</taxon>
        <taxon>fabids</taxon>
        <taxon>Fagales</taxon>
        <taxon>Fagaceae</taxon>
        <taxon>Fagus</taxon>
    </lineage>
</organism>
<dbReference type="PROSITE" id="PS50879">
    <property type="entry name" value="RNASE_H_1"/>
    <property type="match status" value="1"/>
</dbReference>
<dbReference type="InterPro" id="IPR041588">
    <property type="entry name" value="Integrase_H2C2"/>
</dbReference>
<dbReference type="PROSITE" id="PS50994">
    <property type="entry name" value="INTEGRASE"/>
    <property type="match status" value="1"/>
</dbReference>
<dbReference type="InterPro" id="IPR001584">
    <property type="entry name" value="Integrase_cat-core"/>
</dbReference>
<dbReference type="InterPro" id="IPR021109">
    <property type="entry name" value="Peptidase_aspartic_dom_sf"/>
</dbReference>
<feature type="region of interest" description="Disordered" evidence="2">
    <location>
        <begin position="57"/>
        <end position="87"/>
    </location>
</feature>
<evidence type="ECO:0000313" key="5">
    <source>
        <dbReference type="EMBL" id="SPD10273.1"/>
    </source>
</evidence>
<dbReference type="InterPro" id="IPR000477">
    <property type="entry name" value="RT_dom"/>
</dbReference>
<name>A0A2N9HEW5_FAGSY</name>
<dbReference type="InterPro" id="IPR002156">
    <property type="entry name" value="RNaseH_domain"/>
</dbReference>
<evidence type="ECO:0000256" key="2">
    <source>
        <dbReference type="SAM" id="MobiDB-lite"/>
    </source>
</evidence>
<dbReference type="GO" id="GO:0004523">
    <property type="term" value="F:RNA-DNA hybrid ribonuclease activity"/>
    <property type="evidence" value="ECO:0007669"/>
    <property type="project" value="InterPro"/>
</dbReference>
<feature type="compositionally biased region" description="Basic and acidic residues" evidence="2">
    <location>
        <begin position="281"/>
        <end position="319"/>
    </location>
</feature>
<dbReference type="EMBL" id="OIVN01003319">
    <property type="protein sequence ID" value="SPD10273.1"/>
    <property type="molecule type" value="Genomic_DNA"/>
</dbReference>
<dbReference type="SUPFAM" id="SSF56672">
    <property type="entry name" value="DNA/RNA polymerases"/>
    <property type="match status" value="1"/>
</dbReference>
<gene>
    <name evidence="5" type="ORF">FSB_LOCUS38155</name>
</gene>
<feature type="compositionally biased region" description="Polar residues" evidence="2">
    <location>
        <begin position="57"/>
        <end position="69"/>
    </location>
</feature>
<dbReference type="Gene3D" id="3.10.10.10">
    <property type="entry name" value="HIV Type 1 Reverse Transcriptase, subunit A, domain 1"/>
    <property type="match status" value="1"/>
</dbReference>
<feature type="region of interest" description="Disordered" evidence="2">
    <location>
        <begin position="281"/>
        <end position="324"/>
    </location>
</feature>
<dbReference type="InterPro" id="IPR043502">
    <property type="entry name" value="DNA/RNA_pol_sf"/>
</dbReference>
<dbReference type="Pfam" id="PF17919">
    <property type="entry name" value="RT_RNaseH_2"/>
    <property type="match status" value="1"/>
</dbReference>
<dbReference type="InterPro" id="IPR012337">
    <property type="entry name" value="RNaseH-like_sf"/>
</dbReference>
<protein>
    <submittedName>
        <fullName evidence="5">Uncharacterized protein</fullName>
    </submittedName>
</protein>
<keyword evidence="1" id="KW-0233">DNA recombination</keyword>
<sequence>MEAGDNSAQPLSASERQLQALTVNVQELVRQSAADRREMQELAKQNQELMTLLRNQNQNDEESSANQNREPYPSQVADPTRSAADARAAKLEEELKEMREQMKEMKSQVKAKAAKNLDMLVHRSESLFTKRIDEYPLSAKFKVPQLETFDGFKDPLDYLDSFRTIMRLHGVSDEIMAFIDNFIGGRRSARPANYLLNIRQREGESLRSYVQRFNKEAVQIDEPNEYVALTAFNAGLLKGDFLFQLCKDPPKSMSELMYEAQKFINAEDAFEARDEFLSRKRKEPEDRRFDSSRNKSSKQDYPKTERKNISSSNRREERPSNFTPLNMSIDQVLLQIQDNPDIKWPGKLRSDPTKRSKDLYCRFHPRPRSHHRRLFCPKAADRGPDQARKAGKIRATRQARSEIRTIVGGLVSGGASRSSRKAYARQAHTILVTQRSRKSLKMDNQVISFSEDDARNIHHPHDDALVVTLTIAGFITRRVLIDNGSSADIIYLPAYQQMKIDKEQLKPIDIPLVGFTGDKVKPLGVVSLVIEARTYPKQVRTSVEFLVVDCPSAYNVIIGRPTLNKLRAVTSTYHLLVRFPTEHGIGELKGDQATARECYFASLGPEAKHQTMKIEEGHKLVEPSEELEVIALDDDEPSKTTSIGTKMDGTIREAMINFLKSNLDVFAWTHDDMPGIDPATICHKLNVNPSIRPIKQKRRVFAPDRNQAISDEVEKLMMAGFIREVFYPDWLANVVMVKKANGKWRMCVDFTDLNKACPKDSFPLPRIDQLIGRNVEVYVDDMLVKTKDEANHLEDLKETFETLRRYRMKLNPSKCVFGVSSGKFLGFMVSQRGIEANPDKIKAVLEMTPPRTIKEVQSLTGRVAALNRFVSRATDKCLPFFKTLRKEFVWTDECQKSFEKLKVYLTSPPLLSPSQQGEALSLYLAVSPTAVSSALIREEGGIQLPVYYTSKAFQGAKERYPAMEKLALALVITARKLRPYFQSHKIIVLTNHPLRKAMNKPDAAGRLIQWAVELSEFDVEYHPRQAIKAQALADFIAEFTLTEEEPSEEKPDEEWEIEIDGSSVKGAGGVGIVFKTPEGHLLKHSTRLQYPTTNNEAEYEALLTGLRIVKELGANRLKIRSDSQLIVGQVNVPREQNTEADALAKLASSDEATDQHIEVQHSPSHLEEEVSPIDVSNSWMTPIVNYLEDEILPSDPVEARKLNVRSMRFIMIQGILYKRGFSLPYLRCLDKAEANYVMREVHEGICGNHSGARSLVHKLVRAGYYWPTMQKDAVSYIRACDKCQRFGNLIHSPPETLTPMTAPWPFAQWGLDIMGPLPVGRRQLKFLVVGIDYFTKWVEAEPLATITEKNIRGFVWKAIICRFGIPRTFISDNGRQFDNSPFREFCEELGIHNHYSSPGHPQANGQVEVTNRSLLKMIKTRLEGAKGLWPEELPNILWAYRTTARTPTGETPFRLTYGTEAVIPVEIGLTTWRTNNYDEGSNDVQLRSNLDLVDEVRDQAKARTRVYQQRMARYYDRRVKHREFKVGDLVLRKVTLATKDPTQGKLGPTWEGPYRVVKFHRRGTYHLEKLDGDALPHPWNAEHLKKYYQ</sequence>
<dbReference type="Gene3D" id="2.40.70.10">
    <property type="entry name" value="Acid Proteases"/>
    <property type="match status" value="1"/>
</dbReference>
<reference evidence="5" key="1">
    <citation type="submission" date="2018-02" db="EMBL/GenBank/DDBJ databases">
        <authorList>
            <person name="Cohen D.B."/>
            <person name="Kent A.D."/>
        </authorList>
    </citation>
    <scope>NUCLEOTIDE SEQUENCE</scope>
</reference>
<dbReference type="Gene3D" id="3.30.70.270">
    <property type="match status" value="3"/>
</dbReference>
<dbReference type="InterPro" id="IPR043128">
    <property type="entry name" value="Rev_trsase/Diguanyl_cyclase"/>
</dbReference>
<dbReference type="CDD" id="cd00303">
    <property type="entry name" value="retropepsin_like"/>
    <property type="match status" value="1"/>
</dbReference>
<feature type="domain" description="Integrase catalytic" evidence="4">
    <location>
        <begin position="1299"/>
        <end position="1460"/>
    </location>
</feature>
<dbReference type="Pfam" id="PF00665">
    <property type="entry name" value="rve"/>
    <property type="match status" value="1"/>
</dbReference>
<dbReference type="Gene3D" id="3.30.420.10">
    <property type="entry name" value="Ribonuclease H-like superfamily/Ribonuclease H"/>
    <property type="match status" value="2"/>
</dbReference>
<proteinExistence type="predicted"/>
<dbReference type="GO" id="GO:0006310">
    <property type="term" value="P:DNA recombination"/>
    <property type="evidence" value="ECO:0007669"/>
    <property type="project" value="UniProtKB-KW"/>
</dbReference>
<feature type="domain" description="RNase H type-1" evidence="3">
    <location>
        <begin position="1051"/>
        <end position="1189"/>
    </location>
</feature>
<dbReference type="Pfam" id="PF13456">
    <property type="entry name" value="RVT_3"/>
    <property type="match status" value="1"/>
</dbReference>
<accession>A0A2N9HEW5</accession>
<evidence type="ECO:0000259" key="4">
    <source>
        <dbReference type="PROSITE" id="PS50994"/>
    </source>
</evidence>
<dbReference type="Pfam" id="PF00078">
    <property type="entry name" value="RVT_1"/>
    <property type="match status" value="1"/>
</dbReference>
<dbReference type="InterPro" id="IPR036397">
    <property type="entry name" value="RNaseH_sf"/>
</dbReference>
<evidence type="ECO:0000259" key="3">
    <source>
        <dbReference type="PROSITE" id="PS50879"/>
    </source>
</evidence>
<dbReference type="InterPro" id="IPR041577">
    <property type="entry name" value="RT_RNaseH_2"/>
</dbReference>
<dbReference type="SUPFAM" id="SSF53098">
    <property type="entry name" value="Ribonuclease H-like"/>
    <property type="match status" value="2"/>
</dbReference>